<accession>A0A5B7DD16</accession>
<keyword evidence="2" id="KW-1185">Reference proteome</keyword>
<gene>
    <name evidence="1" type="ORF">E2C01_011886</name>
</gene>
<dbReference type="EMBL" id="VSRR010000727">
    <property type="protein sequence ID" value="MPC18986.1"/>
    <property type="molecule type" value="Genomic_DNA"/>
</dbReference>
<proteinExistence type="predicted"/>
<organism evidence="1 2">
    <name type="scientific">Portunus trituberculatus</name>
    <name type="common">Swimming crab</name>
    <name type="synonym">Neptunus trituberculatus</name>
    <dbReference type="NCBI Taxonomy" id="210409"/>
    <lineage>
        <taxon>Eukaryota</taxon>
        <taxon>Metazoa</taxon>
        <taxon>Ecdysozoa</taxon>
        <taxon>Arthropoda</taxon>
        <taxon>Crustacea</taxon>
        <taxon>Multicrustacea</taxon>
        <taxon>Malacostraca</taxon>
        <taxon>Eumalacostraca</taxon>
        <taxon>Eucarida</taxon>
        <taxon>Decapoda</taxon>
        <taxon>Pleocyemata</taxon>
        <taxon>Brachyura</taxon>
        <taxon>Eubrachyura</taxon>
        <taxon>Portunoidea</taxon>
        <taxon>Portunidae</taxon>
        <taxon>Portuninae</taxon>
        <taxon>Portunus</taxon>
    </lineage>
</organism>
<reference evidence="1 2" key="1">
    <citation type="submission" date="2019-05" db="EMBL/GenBank/DDBJ databases">
        <title>Another draft genome of Portunus trituberculatus and its Hox gene families provides insights of decapod evolution.</title>
        <authorList>
            <person name="Jeong J.-H."/>
            <person name="Song I."/>
            <person name="Kim S."/>
            <person name="Choi T."/>
            <person name="Kim D."/>
            <person name="Ryu S."/>
            <person name="Kim W."/>
        </authorList>
    </citation>
    <scope>NUCLEOTIDE SEQUENCE [LARGE SCALE GENOMIC DNA]</scope>
    <source>
        <tissue evidence="1">Muscle</tissue>
    </source>
</reference>
<comment type="caution">
    <text evidence="1">The sequence shown here is derived from an EMBL/GenBank/DDBJ whole genome shotgun (WGS) entry which is preliminary data.</text>
</comment>
<name>A0A5B7DD16_PORTR</name>
<dbReference type="Proteomes" id="UP000324222">
    <property type="component" value="Unassembled WGS sequence"/>
</dbReference>
<protein>
    <submittedName>
        <fullName evidence="1">Uncharacterized protein</fullName>
    </submittedName>
</protein>
<evidence type="ECO:0000313" key="2">
    <source>
        <dbReference type="Proteomes" id="UP000324222"/>
    </source>
</evidence>
<sequence length="66" mass="7583">MILPCSFHGVPDCEENRSSQEEWRLPYSLQHNSALVDEVLRCPFTSHAPQILGPETVLLEVRTEYL</sequence>
<evidence type="ECO:0000313" key="1">
    <source>
        <dbReference type="EMBL" id="MPC18986.1"/>
    </source>
</evidence>
<dbReference type="AlphaFoldDB" id="A0A5B7DD16"/>